<evidence type="ECO:0000313" key="1">
    <source>
        <dbReference type="EMBL" id="OAD71621.1"/>
    </source>
</evidence>
<dbReference type="Proteomes" id="UP000077315">
    <property type="component" value="Unassembled WGS sequence"/>
</dbReference>
<reference evidence="2" key="1">
    <citation type="submission" date="2015-06" db="EMBL/GenBank/DDBJ databases">
        <title>Expansion of signal transduction pathways in fungi by whole-genome duplication.</title>
        <authorList>
            <consortium name="DOE Joint Genome Institute"/>
            <person name="Corrochano L.M."/>
            <person name="Kuo A."/>
            <person name="Marcet-Houben M."/>
            <person name="Polaino S."/>
            <person name="Salamov A."/>
            <person name="Villalobos J.M."/>
            <person name="Alvarez M.I."/>
            <person name="Avalos J."/>
            <person name="Benito E.P."/>
            <person name="Benoit I."/>
            <person name="Burger G."/>
            <person name="Camino L.P."/>
            <person name="Canovas D."/>
            <person name="Cerda-Olmedo E."/>
            <person name="Cheng J.-F."/>
            <person name="Dominguez A."/>
            <person name="Elias M."/>
            <person name="Eslava A.P."/>
            <person name="Glaser F."/>
            <person name="Grimwood J."/>
            <person name="Gutierrez G."/>
            <person name="Heitman J."/>
            <person name="Henrissat B."/>
            <person name="Iturriaga E.A."/>
            <person name="Lang B.F."/>
            <person name="Lavin J.L."/>
            <person name="Lee S."/>
            <person name="Li W."/>
            <person name="Lindquist E."/>
            <person name="Lopez-Garcia S."/>
            <person name="Luque E.M."/>
            <person name="Marcos A.T."/>
            <person name="Martin J."/>
            <person name="McCluskey K."/>
            <person name="Medina H.R."/>
            <person name="Miralles-Duran A."/>
            <person name="Miyazaki A."/>
            <person name="Munoz-Torres E."/>
            <person name="Oguiza J.A."/>
            <person name="Ohm R."/>
            <person name="Olmedo M."/>
            <person name="Orejas M."/>
            <person name="Ortiz-Castellanos L."/>
            <person name="Pisabarro A.G."/>
            <person name="Rodriguez-Romero J."/>
            <person name="Ruiz-Herrera J."/>
            <person name="Ruiz-Vazquez R."/>
            <person name="Sanz C."/>
            <person name="Schackwitz W."/>
            <person name="Schmutz J."/>
            <person name="Shahriari M."/>
            <person name="Shelest E."/>
            <person name="Silva-Franco F."/>
            <person name="Soanes D."/>
            <person name="Syed K."/>
            <person name="Tagua V.G."/>
            <person name="Talbot N.J."/>
            <person name="Thon M."/>
            <person name="De vries R.P."/>
            <person name="Wiebenga A."/>
            <person name="Yadav J.S."/>
            <person name="Braun E.L."/>
            <person name="Baker S."/>
            <person name="Garre V."/>
            <person name="Horwitz B."/>
            <person name="Torres-Martinez S."/>
            <person name="Idnurm A."/>
            <person name="Herrera-Estrella A."/>
            <person name="Gabaldon T."/>
            <person name="Grigoriev I.V."/>
        </authorList>
    </citation>
    <scope>NUCLEOTIDE SEQUENCE [LARGE SCALE GENOMIC DNA]</scope>
    <source>
        <strain evidence="2">NRRL 1555(-)</strain>
    </source>
</reference>
<accession>A0A163A7Q9</accession>
<name>A0A163A7Q9_PHYB8</name>
<sequence>MSIYRYIGGRHYLRYRRCNKSLLDNNLIISINHKINFSVSFNITIICVKNSTVIIRDSAPLEEISHCSIQRASTQLSNSWAFCLSLHPNFLVRLEECIYCLTSVGVTIMTSSHKSYFFSS</sequence>
<proteinExistence type="predicted"/>
<dbReference type="InParanoid" id="A0A163A7Q9"/>
<protein>
    <submittedName>
        <fullName evidence="1">Uncharacterized protein</fullName>
    </submittedName>
</protein>
<evidence type="ECO:0000313" key="2">
    <source>
        <dbReference type="Proteomes" id="UP000077315"/>
    </source>
</evidence>
<dbReference type="GeneID" id="28997212"/>
<keyword evidence="2" id="KW-1185">Reference proteome</keyword>
<dbReference type="EMBL" id="KV440985">
    <property type="protein sequence ID" value="OAD71621.1"/>
    <property type="molecule type" value="Genomic_DNA"/>
</dbReference>
<dbReference type="VEuPathDB" id="FungiDB:PHYBLDRAFT_170281"/>
<dbReference type="AlphaFoldDB" id="A0A163A7Q9"/>
<dbReference type="RefSeq" id="XP_018289661.1">
    <property type="nucleotide sequence ID" value="XM_018436306.1"/>
</dbReference>
<gene>
    <name evidence="1" type="ORF">PHYBLDRAFT_170281</name>
</gene>
<organism evidence="1 2">
    <name type="scientific">Phycomyces blakesleeanus (strain ATCC 8743b / DSM 1359 / FGSC 10004 / NBRC 33097 / NRRL 1555)</name>
    <dbReference type="NCBI Taxonomy" id="763407"/>
    <lineage>
        <taxon>Eukaryota</taxon>
        <taxon>Fungi</taxon>
        <taxon>Fungi incertae sedis</taxon>
        <taxon>Mucoromycota</taxon>
        <taxon>Mucoromycotina</taxon>
        <taxon>Mucoromycetes</taxon>
        <taxon>Mucorales</taxon>
        <taxon>Phycomycetaceae</taxon>
        <taxon>Phycomyces</taxon>
    </lineage>
</organism>